<sequence length="146" mass="16389">MVYNRVTKKKAQLSSLKSQKCNHSSISAKTETRQQLILIWKWLGVSVPSIISKKNLQDIIRLNLSEISRTARISSSSTTSDDPRSHMTSAQSDDTWPLFKNAVRLPADRSTVLPTARTTSRITSDDDDDDFGLPPKTELLVRFVSI</sequence>
<evidence type="ECO:0000313" key="4">
    <source>
        <dbReference type="Proteomes" id="UP000682733"/>
    </source>
</evidence>
<dbReference type="Proteomes" id="UP000682733">
    <property type="component" value="Unassembled WGS sequence"/>
</dbReference>
<evidence type="ECO:0000313" key="3">
    <source>
        <dbReference type="EMBL" id="CAF4149113.1"/>
    </source>
</evidence>
<feature type="compositionally biased region" description="Low complexity" evidence="1">
    <location>
        <begin position="71"/>
        <end position="80"/>
    </location>
</feature>
<dbReference type="EMBL" id="CAJNOK010021799">
    <property type="protein sequence ID" value="CAF1337863.1"/>
    <property type="molecule type" value="Genomic_DNA"/>
</dbReference>
<reference evidence="3" key="1">
    <citation type="submission" date="2021-02" db="EMBL/GenBank/DDBJ databases">
        <authorList>
            <person name="Nowell W R."/>
        </authorList>
    </citation>
    <scope>NUCLEOTIDE SEQUENCE</scope>
</reference>
<comment type="caution">
    <text evidence="3">The sequence shown here is derived from an EMBL/GenBank/DDBJ whole genome shotgun (WGS) entry which is preliminary data.</text>
</comment>
<name>A0A8S2R9C4_9BILA</name>
<dbReference type="AlphaFoldDB" id="A0A8S2R9C4"/>
<organism evidence="3 4">
    <name type="scientific">Didymodactylos carnosus</name>
    <dbReference type="NCBI Taxonomy" id="1234261"/>
    <lineage>
        <taxon>Eukaryota</taxon>
        <taxon>Metazoa</taxon>
        <taxon>Spiralia</taxon>
        <taxon>Gnathifera</taxon>
        <taxon>Rotifera</taxon>
        <taxon>Eurotatoria</taxon>
        <taxon>Bdelloidea</taxon>
        <taxon>Philodinida</taxon>
        <taxon>Philodinidae</taxon>
        <taxon>Didymodactylos</taxon>
    </lineage>
</organism>
<gene>
    <name evidence="2" type="ORF">OVA965_LOCUS30199</name>
    <name evidence="3" type="ORF">TMI583_LOCUS30996</name>
</gene>
<feature type="region of interest" description="Disordered" evidence="1">
    <location>
        <begin position="71"/>
        <end position="93"/>
    </location>
</feature>
<evidence type="ECO:0000313" key="2">
    <source>
        <dbReference type="EMBL" id="CAF1337863.1"/>
    </source>
</evidence>
<proteinExistence type="predicted"/>
<protein>
    <submittedName>
        <fullName evidence="3">Uncharacterized protein</fullName>
    </submittedName>
</protein>
<dbReference type="EMBL" id="CAJOBA010043423">
    <property type="protein sequence ID" value="CAF4149113.1"/>
    <property type="molecule type" value="Genomic_DNA"/>
</dbReference>
<evidence type="ECO:0000256" key="1">
    <source>
        <dbReference type="SAM" id="MobiDB-lite"/>
    </source>
</evidence>
<dbReference type="Proteomes" id="UP000677228">
    <property type="component" value="Unassembled WGS sequence"/>
</dbReference>
<accession>A0A8S2R9C4</accession>